<feature type="coiled-coil region" evidence="3">
    <location>
        <begin position="66"/>
        <end position="190"/>
    </location>
</feature>
<keyword evidence="2 3" id="KW-0175">Coiled coil</keyword>
<evidence type="ECO:0000256" key="1">
    <source>
        <dbReference type="ARBA" id="ARBA00004196"/>
    </source>
</evidence>
<reference evidence="5 6" key="1">
    <citation type="submission" date="2017-06" db="EMBL/GenBank/DDBJ databases">
        <authorList>
            <person name="Kim H.J."/>
            <person name="Triplett B.A."/>
        </authorList>
    </citation>
    <scope>NUCLEOTIDE SEQUENCE [LARGE SCALE GENOMIC DNA]</scope>
    <source>
        <strain evidence="5 6">DSM 29339</strain>
    </source>
</reference>
<feature type="domain" description="YbhG-like alpha-helical hairpin" evidence="4">
    <location>
        <begin position="64"/>
        <end position="192"/>
    </location>
</feature>
<dbReference type="Gene3D" id="2.40.30.170">
    <property type="match status" value="1"/>
</dbReference>
<organism evidence="5 6">
    <name type="scientific">Tropicimonas sediminicola</name>
    <dbReference type="NCBI Taxonomy" id="1031541"/>
    <lineage>
        <taxon>Bacteria</taxon>
        <taxon>Pseudomonadati</taxon>
        <taxon>Pseudomonadota</taxon>
        <taxon>Alphaproteobacteria</taxon>
        <taxon>Rhodobacterales</taxon>
        <taxon>Roseobacteraceae</taxon>
        <taxon>Tropicimonas</taxon>
    </lineage>
</organism>
<dbReference type="PANTHER" id="PTHR32347:SF23">
    <property type="entry name" value="BLL5650 PROTEIN"/>
    <property type="match status" value="1"/>
</dbReference>
<evidence type="ECO:0000256" key="2">
    <source>
        <dbReference type="ARBA" id="ARBA00023054"/>
    </source>
</evidence>
<dbReference type="EMBL" id="FZOY01000002">
    <property type="protein sequence ID" value="SNS46392.1"/>
    <property type="molecule type" value="Genomic_DNA"/>
</dbReference>
<comment type="subcellular location">
    <subcellularLocation>
        <location evidence="1">Cell envelope</location>
    </subcellularLocation>
</comment>
<dbReference type="InterPro" id="IPR059052">
    <property type="entry name" value="HH_YbhG-like"/>
</dbReference>
<dbReference type="Gene3D" id="2.40.50.100">
    <property type="match status" value="2"/>
</dbReference>
<name>A0A239ER44_9RHOB</name>
<dbReference type="OrthoDB" id="9809385at2"/>
<dbReference type="Gene3D" id="1.10.287.470">
    <property type="entry name" value="Helix hairpin bin"/>
    <property type="match status" value="2"/>
</dbReference>
<dbReference type="Proteomes" id="UP000198426">
    <property type="component" value="Unassembled WGS sequence"/>
</dbReference>
<protein>
    <submittedName>
        <fullName evidence="5">HlyD family secretion protein</fullName>
    </submittedName>
</protein>
<dbReference type="Pfam" id="PF25881">
    <property type="entry name" value="HH_YBHG"/>
    <property type="match status" value="1"/>
</dbReference>
<keyword evidence="6" id="KW-1185">Reference proteome</keyword>
<sequence length="318" mass="33762">MSDVVCSIPLIATFFAACTGLPPLATGYVEGEYRLIAPITTAQVEELRVARGDRMAAGDVLAVMETRDASIALAEATAALEAAESELSNLREGRRQEEIEVIEATLASAQALVREAEREVTRIEGLVARQITPQTELDDATTTLDVALARAAEVEANLAVARLPARPHEIEAAEAAVAQAQARVASAEWQLERRTLTAPADGAVFEVLRTAGEIAGPQAPVLTMLPDGAVLLRLYVPQSEVSQLSIGSVLDVNCDGCPEGQTAQVTYVADAPEFTPPVIYSLDNRQKLVYLVEARPDASAAQLKPGQIVDVRLSEAPS</sequence>
<evidence type="ECO:0000259" key="4">
    <source>
        <dbReference type="Pfam" id="PF25881"/>
    </source>
</evidence>
<evidence type="ECO:0000313" key="6">
    <source>
        <dbReference type="Proteomes" id="UP000198426"/>
    </source>
</evidence>
<proteinExistence type="predicted"/>
<evidence type="ECO:0000256" key="3">
    <source>
        <dbReference type="SAM" id="Coils"/>
    </source>
</evidence>
<evidence type="ECO:0000313" key="5">
    <source>
        <dbReference type="EMBL" id="SNS46392.1"/>
    </source>
</evidence>
<dbReference type="GO" id="GO:0030313">
    <property type="term" value="C:cell envelope"/>
    <property type="evidence" value="ECO:0007669"/>
    <property type="project" value="UniProtKB-SubCell"/>
</dbReference>
<accession>A0A239ER44</accession>
<dbReference type="RefSeq" id="WP_089232016.1">
    <property type="nucleotide sequence ID" value="NZ_FZOY01000002.1"/>
</dbReference>
<dbReference type="PANTHER" id="PTHR32347">
    <property type="entry name" value="EFFLUX SYSTEM COMPONENT YKNX-RELATED"/>
    <property type="match status" value="1"/>
</dbReference>
<dbReference type="SUPFAM" id="SSF111369">
    <property type="entry name" value="HlyD-like secretion proteins"/>
    <property type="match status" value="2"/>
</dbReference>
<dbReference type="InterPro" id="IPR050465">
    <property type="entry name" value="UPF0194_transport"/>
</dbReference>
<dbReference type="AlphaFoldDB" id="A0A239ER44"/>
<gene>
    <name evidence="5" type="ORF">SAMN05421757_102257</name>
</gene>